<dbReference type="Proteomes" id="UP001472677">
    <property type="component" value="Unassembled WGS sequence"/>
</dbReference>
<reference evidence="1 2" key="1">
    <citation type="journal article" date="2024" name="G3 (Bethesda)">
        <title>Genome assembly of Hibiscus sabdariffa L. provides insights into metabolisms of medicinal natural products.</title>
        <authorList>
            <person name="Kim T."/>
        </authorList>
    </citation>
    <scope>NUCLEOTIDE SEQUENCE [LARGE SCALE GENOMIC DNA]</scope>
    <source>
        <strain evidence="1">TK-2024</strain>
        <tissue evidence="1">Old leaves</tissue>
    </source>
</reference>
<name>A0ABR2AIN8_9ROSI</name>
<gene>
    <name evidence="1" type="ORF">V6N12_033721</name>
</gene>
<accession>A0ABR2AIN8</accession>
<proteinExistence type="predicted"/>
<evidence type="ECO:0000313" key="2">
    <source>
        <dbReference type="Proteomes" id="UP001472677"/>
    </source>
</evidence>
<organism evidence="1 2">
    <name type="scientific">Hibiscus sabdariffa</name>
    <name type="common">roselle</name>
    <dbReference type="NCBI Taxonomy" id="183260"/>
    <lineage>
        <taxon>Eukaryota</taxon>
        <taxon>Viridiplantae</taxon>
        <taxon>Streptophyta</taxon>
        <taxon>Embryophyta</taxon>
        <taxon>Tracheophyta</taxon>
        <taxon>Spermatophyta</taxon>
        <taxon>Magnoliopsida</taxon>
        <taxon>eudicotyledons</taxon>
        <taxon>Gunneridae</taxon>
        <taxon>Pentapetalae</taxon>
        <taxon>rosids</taxon>
        <taxon>malvids</taxon>
        <taxon>Malvales</taxon>
        <taxon>Malvaceae</taxon>
        <taxon>Malvoideae</taxon>
        <taxon>Hibiscus</taxon>
    </lineage>
</organism>
<keyword evidence="2" id="KW-1185">Reference proteome</keyword>
<sequence length="188" mass="21195">MLWARHTEATASTPTFADVLKSPPDSNIVIEILEPQSTEIVVEDEILDKSELQWTIKTITADEILDTLELQLSIDNMPEMESSYQISYIRSSDACPVEIEKHSDIDTWLHFLLVQGYTTHGASLQPSFSGQVVSFYELPCSYAAFPPSLLYRSPNKHLLSVSQLVRFLRLLPRISSSAHPVHPKPWGD</sequence>
<evidence type="ECO:0000313" key="1">
    <source>
        <dbReference type="EMBL" id="KAK8493146.1"/>
    </source>
</evidence>
<protein>
    <submittedName>
        <fullName evidence="1">Uncharacterized protein</fullName>
    </submittedName>
</protein>
<comment type="caution">
    <text evidence="1">The sequence shown here is derived from an EMBL/GenBank/DDBJ whole genome shotgun (WGS) entry which is preliminary data.</text>
</comment>
<dbReference type="EMBL" id="JBBPBM010000643">
    <property type="protein sequence ID" value="KAK8493146.1"/>
    <property type="molecule type" value="Genomic_DNA"/>
</dbReference>